<evidence type="ECO:0000256" key="6">
    <source>
        <dbReference type="ARBA" id="ARBA00022989"/>
    </source>
</evidence>
<dbReference type="AlphaFoldDB" id="A8NIJ4"/>
<keyword evidence="7 9" id="KW-0472">Membrane</keyword>
<evidence type="ECO:0000256" key="5">
    <source>
        <dbReference type="ARBA" id="ARBA00022833"/>
    </source>
</evidence>
<feature type="domain" description="RING-CH-type" evidence="10">
    <location>
        <begin position="13"/>
        <end position="86"/>
    </location>
</feature>
<dbReference type="GO" id="GO:0016020">
    <property type="term" value="C:membrane"/>
    <property type="evidence" value="ECO:0007669"/>
    <property type="project" value="UniProtKB-SubCell"/>
</dbReference>
<comment type="caution">
    <text evidence="11">The sequence shown here is derived from an EMBL/GenBank/DDBJ whole genome shotgun (WGS) entry which is preliminary data.</text>
</comment>
<evidence type="ECO:0000256" key="7">
    <source>
        <dbReference type="ARBA" id="ARBA00023136"/>
    </source>
</evidence>
<dbReference type="Pfam" id="PF12906">
    <property type="entry name" value="RINGv"/>
    <property type="match status" value="1"/>
</dbReference>
<dbReference type="SMART" id="SM00744">
    <property type="entry name" value="RINGv"/>
    <property type="match status" value="1"/>
</dbReference>
<sequence>MSTAQSTALVPTVNDLKVKLCYICREEENYNDPPENPPRAWAHPCKCTLVAHEQCLLKWIQSSQKSEVRASKALKCPQCESTYELESDKPLIFRVMEKGHRILRRAGAFVVLFGFATVAGVIGTSVYVVCTAYGAWAVQKFVGQEMYQICLGDDPSKWPWSAFLNLPLLPWSLILMQFPALNHISPGLPLLLAWPTTFSNQRIAEYWSLPENAQRLLVRHFVPTRRPLWPPSPILFGLVGIPIIRSLYEGLHDMVYTWLMGTRPPVYRGAFGGRNGARVNIGNNGQFVIRVREEFAPAAAPQPANGAENANGNDNANANGQQANNGDGDNEPENLLDISISTIGRRVGGALLVPVISNWMGQLLLRIAKSSPLLRTFLAIREPIGKVWLPPPQDSIGNWNSMGTLRQLGMVAQVAWKGLLVNTGTTRSDPVWWRNTVGLGLFVVARDCVKLIHLYYAKRELESRRVKNRDFSGVDISTLDLTPDFYARASAAAQRLT</sequence>
<dbReference type="PANTHER" id="PTHR46283">
    <property type="entry name" value="E3 UBIQUITIN-PROTEIN LIGASE MARCH5"/>
    <property type="match status" value="1"/>
</dbReference>
<feature type="compositionally biased region" description="Low complexity" evidence="8">
    <location>
        <begin position="299"/>
        <end position="327"/>
    </location>
</feature>
<dbReference type="GO" id="GO:0008270">
    <property type="term" value="F:zinc ion binding"/>
    <property type="evidence" value="ECO:0007669"/>
    <property type="project" value="UniProtKB-KW"/>
</dbReference>
<dbReference type="RefSeq" id="XP_001834009.1">
    <property type="nucleotide sequence ID" value="XM_001833957.1"/>
</dbReference>
<dbReference type="KEGG" id="cci:CC1G_09423"/>
<evidence type="ECO:0000256" key="8">
    <source>
        <dbReference type="SAM" id="MobiDB-lite"/>
    </source>
</evidence>
<proteinExistence type="predicted"/>
<evidence type="ECO:0000256" key="1">
    <source>
        <dbReference type="ARBA" id="ARBA00004141"/>
    </source>
</evidence>
<dbReference type="InterPro" id="IPR013083">
    <property type="entry name" value="Znf_RING/FYVE/PHD"/>
</dbReference>
<dbReference type="Gene3D" id="3.30.40.10">
    <property type="entry name" value="Zinc/RING finger domain, C3HC4 (zinc finger)"/>
    <property type="match status" value="1"/>
</dbReference>
<evidence type="ECO:0000256" key="4">
    <source>
        <dbReference type="ARBA" id="ARBA00022771"/>
    </source>
</evidence>
<keyword evidence="4" id="KW-0863">Zinc-finger</keyword>
<dbReference type="STRING" id="240176.A8NIJ4"/>
<dbReference type="OrthoDB" id="5817083at2759"/>
<accession>A8NIJ4</accession>
<evidence type="ECO:0000313" key="11">
    <source>
        <dbReference type="EMBL" id="EAU87804.1"/>
    </source>
</evidence>
<dbReference type="GeneID" id="6010513"/>
<comment type="subcellular location">
    <subcellularLocation>
        <location evidence="1">Membrane</location>
        <topology evidence="1">Multi-pass membrane protein</topology>
    </subcellularLocation>
</comment>
<keyword evidence="6 9" id="KW-1133">Transmembrane helix</keyword>
<keyword evidence="3" id="KW-0479">Metal-binding</keyword>
<keyword evidence="5" id="KW-0862">Zinc</keyword>
<evidence type="ECO:0000259" key="10">
    <source>
        <dbReference type="PROSITE" id="PS51292"/>
    </source>
</evidence>
<protein>
    <recommendedName>
        <fullName evidence="10">RING-CH-type domain-containing protein</fullName>
    </recommendedName>
</protein>
<keyword evidence="2 9" id="KW-0812">Transmembrane</keyword>
<feature type="transmembrane region" description="Helical" evidence="9">
    <location>
        <begin position="106"/>
        <end position="138"/>
    </location>
</feature>
<dbReference type="eggNOG" id="KOG3053">
    <property type="taxonomic scope" value="Eukaryota"/>
</dbReference>
<organism evidence="11 12">
    <name type="scientific">Coprinopsis cinerea (strain Okayama-7 / 130 / ATCC MYA-4618 / FGSC 9003)</name>
    <name type="common">Inky cap fungus</name>
    <name type="synonym">Hormographiella aspergillata</name>
    <dbReference type="NCBI Taxonomy" id="240176"/>
    <lineage>
        <taxon>Eukaryota</taxon>
        <taxon>Fungi</taxon>
        <taxon>Dikarya</taxon>
        <taxon>Basidiomycota</taxon>
        <taxon>Agaricomycotina</taxon>
        <taxon>Agaricomycetes</taxon>
        <taxon>Agaricomycetidae</taxon>
        <taxon>Agaricales</taxon>
        <taxon>Agaricineae</taxon>
        <taxon>Psathyrellaceae</taxon>
        <taxon>Coprinopsis</taxon>
    </lineage>
</organism>
<gene>
    <name evidence="11" type="ORF">CC1G_09423</name>
</gene>
<dbReference type="Proteomes" id="UP000001861">
    <property type="component" value="Unassembled WGS sequence"/>
</dbReference>
<evidence type="ECO:0000256" key="2">
    <source>
        <dbReference type="ARBA" id="ARBA00022692"/>
    </source>
</evidence>
<dbReference type="InterPro" id="IPR011016">
    <property type="entry name" value="Znf_RING-CH"/>
</dbReference>
<evidence type="ECO:0000313" key="12">
    <source>
        <dbReference type="Proteomes" id="UP000001861"/>
    </source>
</evidence>
<name>A8NIJ4_COPC7</name>
<keyword evidence="12" id="KW-1185">Reference proteome</keyword>
<feature type="region of interest" description="Disordered" evidence="8">
    <location>
        <begin position="299"/>
        <end position="332"/>
    </location>
</feature>
<dbReference type="VEuPathDB" id="FungiDB:CC1G_09423"/>
<dbReference type="SUPFAM" id="SSF57850">
    <property type="entry name" value="RING/U-box"/>
    <property type="match status" value="1"/>
</dbReference>
<dbReference type="EMBL" id="AACS02000010">
    <property type="protein sequence ID" value="EAU87804.1"/>
    <property type="molecule type" value="Genomic_DNA"/>
</dbReference>
<evidence type="ECO:0000256" key="3">
    <source>
        <dbReference type="ARBA" id="ARBA00022723"/>
    </source>
</evidence>
<dbReference type="OMA" id="DFDLWPP"/>
<reference evidence="11 12" key="1">
    <citation type="journal article" date="2010" name="Proc. Natl. Acad. Sci. U.S.A.">
        <title>Insights into evolution of multicellular fungi from the assembled chromosomes of the mushroom Coprinopsis cinerea (Coprinus cinereus).</title>
        <authorList>
            <person name="Stajich J.E."/>
            <person name="Wilke S.K."/>
            <person name="Ahren D."/>
            <person name="Au C.H."/>
            <person name="Birren B.W."/>
            <person name="Borodovsky M."/>
            <person name="Burns C."/>
            <person name="Canback B."/>
            <person name="Casselton L.A."/>
            <person name="Cheng C.K."/>
            <person name="Deng J."/>
            <person name="Dietrich F.S."/>
            <person name="Fargo D.C."/>
            <person name="Farman M.L."/>
            <person name="Gathman A.C."/>
            <person name="Goldberg J."/>
            <person name="Guigo R."/>
            <person name="Hoegger P.J."/>
            <person name="Hooker J.B."/>
            <person name="Huggins A."/>
            <person name="James T.Y."/>
            <person name="Kamada T."/>
            <person name="Kilaru S."/>
            <person name="Kodira C."/>
            <person name="Kues U."/>
            <person name="Kupfer D."/>
            <person name="Kwan H.S."/>
            <person name="Lomsadze A."/>
            <person name="Li W."/>
            <person name="Lilly W.W."/>
            <person name="Ma L.J."/>
            <person name="Mackey A.J."/>
            <person name="Manning G."/>
            <person name="Martin F."/>
            <person name="Muraguchi H."/>
            <person name="Natvig D.O."/>
            <person name="Palmerini H."/>
            <person name="Ramesh M.A."/>
            <person name="Rehmeyer C.J."/>
            <person name="Roe B.A."/>
            <person name="Shenoy N."/>
            <person name="Stanke M."/>
            <person name="Ter-Hovhannisyan V."/>
            <person name="Tunlid A."/>
            <person name="Velagapudi R."/>
            <person name="Vision T.J."/>
            <person name="Zeng Q."/>
            <person name="Zolan M.E."/>
            <person name="Pukkila P.J."/>
        </authorList>
    </citation>
    <scope>NUCLEOTIDE SEQUENCE [LARGE SCALE GENOMIC DNA]</scope>
    <source>
        <strain evidence="12">Okayama-7 / 130 / ATCC MYA-4618 / FGSC 9003</strain>
    </source>
</reference>
<evidence type="ECO:0000256" key="9">
    <source>
        <dbReference type="SAM" id="Phobius"/>
    </source>
</evidence>
<dbReference type="PROSITE" id="PS51292">
    <property type="entry name" value="ZF_RING_CH"/>
    <property type="match status" value="1"/>
</dbReference>
<dbReference type="InParanoid" id="A8NIJ4"/>